<name>A0A6G0U0I8_APHGL</name>
<dbReference type="OrthoDB" id="10043918at2759"/>
<keyword evidence="4" id="KW-1185">Reference proteome</keyword>
<dbReference type="InterPro" id="IPR029526">
    <property type="entry name" value="PGBD"/>
</dbReference>
<protein>
    <recommendedName>
        <fullName evidence="2">PiggyBac transposable element-derived protein domain-containing protein</fullName>
    </recommendedName>
</protein>
<evidence type="ECO:0000259" key="2">
    <source>
        <dbReference type="Pfam" id="PF13843"/>
    </source>
</evidence>
<comment type="caution">
    <text evidence="3">The sequence shown here is derived from an EMBL/GenBank/DDBJ whole genome shotgun (WGS) entry which is preliminary data.</text>
</comment>
<evidence type="ECO:0000313" key="3">
    <source>
        <dbReference type="EMBL" id="KAE9542300.1"/>
    </source>
</evidence>
<dbReference type="Proteomes" id="UP000475862">
    <property type="component" value="Unassembled WGS sequence"/>
</dbReference>
<proteinExistence type="predicted"/>
<organism evidence="3 4">
    <name type="scientific">Aphis glycines</name>
    <name type="common">Soybean aphid</name>
    <dbReference type="NCBI Taxonomy" id="307491"/>
    <lineage>
        <taxon>Eukaryota</taxon>
        <taxon>Metazoa</taxon>
        <taxon>Ecdysozoa</taxon>
        <taxon>Arthropoda</taxon>
        <taxon>Hexapoda</taxon>
        <taxon>Insecta</taxon>
        <taxon>Pterygota</taxon>
        <taxon>Neoptera</taxon>
        <taxon>Paraneoptera</taxon>
        <taxon>Hemiptera</taxon>
        <taxon>Sternorrhyncha</taxon>
        <taxon>Aphidomorpha</taxon>
        <taxon>Aphidoidea</taxon>
        <taxon>Aphididae</taxon>
        <taxon>Aphidini</taxon>
        <taxon>Aphis</taxon>
        <taxon>Aphis</taxon>
    </lineage>
</organism>
<dbReference type="Pfam" id="PF13843">
    <property type="entry name" value="DDE_Tnp_1_7"/>
    <property type="match status" value="1"/>
</dbReference>
<dbReference type="PANTHER" id="PTHR46599">
    <property type="entry name" value="PIGGYBAC TRANSPOSABLE ELEMENT-DERIVED PROTEIN 4"/>
    <property type="match status" value="1"/>
</dbReference>
<accession>A0A6G0U0I8</accession>
<dbReference type="AlphaFoldDB" id="A0A6G0U0I8"/>
<feature type="compositionally biased region" description="Acidic residues" evidence="1">
    <location>
        <begin position="14"/>
        <end position="38"/>
    </location>
</feature>
<dbReference type="PANTHER" id="PTHR46599:SF2">
    <property type="entry name" value="PIGGYBAC TRANSPOSABLE ELEMENT-DERIVED PROTEIN 4-LIKE"/>
    <property type="match status" value="1"/>
</dbReference>
<gene>
    <name evidence="3" type="ORF">AGLY_003427</name>
</gene>
<evidence type="ECO:0000256" key="1">
    <source>
        <dbReference type="SAM" id="MobiDB-lite"/>
    </source>
</evidence>
<reference evidence="3 4" key="1">
    <citation type="submission" date="2019-08" db="EMBL/GenBank/DDBJ databases">
        <title>The genome of the soybean aphid Biotype 1, its phylome, world population structure and adaptation to the North American continent.</title>
        <authorList>
            <person name="Giordano R."/>
            <person name="Donthu R.K."/>
            <person name="Hernandez A.G."/>
            <person name="Wright C.L."/>
            <person name="Zimin A.V."/>
        </authorList>
    </citation>
    <scope>NUCLEOTIDE SEQUENCE [LARGE SCALE GENOMIC DNA]</scope>
    <source>
        <tissue evidence="3">Whole aphids</tissue>
    </source>
</reference>
<feature type="domain" description="PiggyBac transposable element-derived protein" evidence="2">
    <location>
        <begin position="146"/>
        <end position="331"/>
    </location>
</feature>
<dbReference type="EMBL" id="VYZN01000011">
    <property type="protein sequence ID" value="KAE9542300.1"/>
    <property type="molecule type" value="Genomic_DNA"/>
</dbReference>
<evidence type="ECO:0000313" key="4">
    <source>
        <dbReference type="Proteomes" id="UP000475862"/>
    </source>
</evidence>
<feature type="region of interest" description="Disordered" evidence="1">
    <location>
        <begin position="14"/>
        <end position="41"/>
    </location>
</feature>
<sequence length="339" mass="39478">MDDDEVKRINELLNELEEIPSDGESIISDESDSDDFEFDPTHLPNDEISINSNNIFEALDINSLPMVFDDDFILNFENYETDNAIEISNKTIDVDNYEMTDDEETLTARIHRDGLIWNNEFRHYERDDLFVEATGPTEDINEKLLDPISAFQQIFPDTLIDHLVYQTNLYVMQTNGINTKPAFFNEMKQFLGINILMGIKKLPSYRDYWSSICEIRDTYIASKMPVNRFGWYLSKLHMNDNSLIKSRNEPGFDKLFKIRPILDILTVTFKSCYNPTRIQSIDESMIAFKGRSSIKQYMPNKPTKRGYKVWTRAEAFGYVCQFEIYTGKTNNIVEKNLGA</sequence>